<proteinExistence type="predicted"/>
<organism evidence="1 2">
    <name type="scientific">Flammeovirga kamogawensis</name>
    <dbReference type="NCBI Taxonomy" id="373891"/>
    <lineage>
        <taxon>Bacteria</taxon>
        <taxon>Pseudomonadati</taxon>
        <taxon>Bacteroidota</taxon>
        <taxon>Cytophagia</taxon>
        <taxon>Cytophagales</taxon>
        <taxon>Flammeovirgaceae</taxon>
        <taxon>Flammeovirga</taxon>
    </lineage>
</organism>
<evidence type="ECO:0000313" key="2">
    <source>
        <dbReference type="Proteomes" id="UP000682802"/>
    </source>
</evidence>
<sequence length="108" mass="12922">MNQNIVWSKQKELKSGIYRFGALGPHFHSYLLFIDVENEISMHNLTSIKTIEETVAFFNSNLNLFSFEEQLYILKSVVQMIDNRRLNDLREEEYEKELYNLNLENEKN</sequence>
<name>A0ABX8GTU5_9BACT</name>
<dbReference type="Proteomes" id="UP000682802">
    <property type="component" value="Chromosome 1"/>
</dbReference>
<dbReference type="EMBL" id="CP076128">
    <property type="protein sequence ID" value="QWG06707.1"/>
    <property type="molecule type" value="Genomic_DNA"/>
</dbReference>
<protein>
    <submittedName>
        <fullName evidence="1">Uncharacterized protein</fullName>
    </submittedName>
</protein>
<keyword evidence="2" id="KW-1185">Reference proteome</keyword>
<dbReference type="RefSeq" id="WP_144074113.1">
    <property type="nucleotide sequence ID" value="NZ_CP076128.1"/>
</dbReference>
<accession>A0ABX8GTU5</accession>
<reference evidence="1 2" key="1">
    <citation type="submission" date="2021-05" db="EMBL/GenBank/DDBJ databases">
        <title>Comparative genomic studies on the polysaccharide-degrading batcterial strains of the Flammeovirga genus.</title>
        <authorList>
            <person name="Zewei F."/>
            <person name="Zheng Z."/>
            <person name="Yu L."/>
            <person name="Ruyue G."/>
            <person name="Yanhong M."/>
            <person name="Yuanyuan C."/>
            <person name="Jingyan G."/>
            <person name="Wenjun H."/>
        </authorList>
    </citation>
    <scope>NUCLEOTIDE SEQUENCE [LARGE SCALE GENOMIC DNA]</scope>
    <source>
        <strain evidence="1 2">YS10</strain>
    </source>
</reference>
<evidence type="ECO:0000313" key="1">
    <source>
        <dbReference type="EMBL" id="QWG06707.1"/>
    </source>
</evidence>
<gene>
    <name evidence="1" type="ORF">KM029_15540</name>
</gene>